<accession>A0A131ZZZ4</accession>
<comment type="caution">
    <text evidence="6">The sequence shown here is derived from an EMBL/GenBank/DDBJ whole genome shotgun (WGS) entry which is preliminary data.</text>
</comment>
<evidence type="ECO:0000256" key="3">
    <source>
        <dbReference type="ARBA" id="ARBA00004603"/>
    </source>
</evidence>
<comment type="subcellular location">
    <subcellularLocation>
        <location evidence="2">Cytoplasmic vesicle</location>
    </subcellularLocation>
    <subcellularLocation>
        <location evidence="1">Early endosome</location>
    </subcellularLocation>
    <subcellularLocation>
        <location evidence="3">Late endosome</location>
    </subcellularLocation>
</comment>
<dbReference type="InterPro" id="IPR038132">
    <property type="entry name" value="Vps16_C_sf"/>
</dbReference>
<dbReference type="GO" id="GO:0007034">
    <property type="term" value="P:vacuolar transport"/>
    <property type="evidence" value="ECO:0007669"/>
    <property type="project" value="TreeGrafter"/>
</dbReference>
<evidence type="ECO:0000256" key="5">
    <source>
        <dbReference type="ARBA" id="ARBA00023329"/>
    </source>
</evidence>
<dbReference type="EMBL" id="JXLN01008589">
    <property type="protein sequence ID" value="KPM04376.1"/>
    <property type="molecule type" value="Genomic_DNA"/>
</dbReference>
<dbReference type="VEuPathDB" id="VectorBase:SSCA007033"/>
<feature type="non-terminal residue" evidence="6">
    <location>
        <position position="1"/>
    </location>
</feature>
<dbReference type="GO" id="GO:0005769">
    <property type="term" value="C:early endosome"/>
    <property type="evidence" value="ECO:0007669"/>
    <property type="project" value="UniProtKB-SubCell"/>
</dbReference>
<dbReference type="AlphaFoldDB" id="A0A131ZZZ4"/>
<proteinExistence type="predicted"/>
<dbReference type="GO" id="GO:0005770">
    <property type="term" value="C:late endosome"/>
    <property type="evidence" value="ECO:0007669"/>
    <property type="project" value="UniProtKB-SubCell"/>
</dbReference>
<protein>
    <submittedName>
        <fullName evidence="6">Spermatogenesis-defective protein 39-like protein</fullName>
    </submittedName>
</protein>
<gene>
    <name evidence="6" type="ORF">QR98_0028200</name>
</gene>
<evidence type="ECO:0000256" key="1">
    <source>
        <dbReference type="ARBA" id="ARBA00004412"/>
    </source>
</evidence>
<organism evidence="6 7">
    <name type="scientific">Sarcoptes scabiei</name>
    <name type="common">Itch mite</name>
    <name type="synonym">Acarus scabiei</name>
    <dbReference type="NCBI Taxonomy" id="52283"/>
    <lineage>
        <taxon>Eukaryota</taxon>
        <taxon>Metazoa</taxon>
        <taxon>Ecdysozoa</taxon>
        <taxon>Arthropoda</taxon>
        <taxon>Chelicerata</taxon>
        <taxon>Arachnida</taxon>
        <taxon>Acari</taxon>
        <taxon>Acariformes</taxon>
        <taxon>Sarcoptiformes</taxon>
        <taxon>Astigmata</taxon>
        <taxon>Psoroptidia</taxon>
        <taxon>Sarcoptoidea</taxon>
        <taxon>Sarcoptidae</taxon>
        <taxon>Sarcoptinae</taxon>
        <taxon>Sarcoptes</taxon>
    </lineage>
</organism>
<evidence type="ECO:0000313" key="7">
    <source>
        <dbReference type="Proteomes" id="UP000616769"/>
    </source>
</evidence>
<name>A0A131ZZZ4_SARSC</name>
<keyword evidence="5" id="KW-0968">Cytoplasmic vesicle</keyword>
<keyword evidence="4" id="KW-0967">Endosome</keyword>
<evidence type="ECO:0000313" key="6">
    <source>
        <dbReference type="EMBL" id="KPM04376.1"/>
    </source>
</evidence>
<evidence type="ECO:0000256" key="4">
    <source>
        <dbReference type="ARBA" id="ARBA00022753"/>
    </source>
</evidence>
<dbReference type="PANTHER" id="PTHR13364">
    <property type="entry name" value="DEFECTIVE SPERMATOGENESIS PROTEIN 39"/>
    <property type="match status" value="1"/>
</dbReference>
<evidence type="ECO:0000256" key="2">
    <source>
        <dbReference type="ARBA" id="ARBA00004541"/>
    </source>
</evidence>
<dbReference type="Gene3D" id="1.10.150.780">
    <property type="entry name" value="Vps16, C-terminal region"/>
    <property type="match status" value="1"/>
</dbReference>
<dbReference type="PANTHER" id="PTHR13364:SF6">
    <property type="entry name" value="SPERMATOGENESIS-DEFECTIVE PROTEIN 39 HOMOLOG"/>
    <property type="match status" value="1"/>
</dbReference>
<reference evidence="6 7" key="1">
    <citation type="journal article" date="2015" name="Parasit. Vectors">
        <title>Draft genome of the scabies mite.</title>
        <authorList>
            <person name="Rider S.D.Jr."/>
            <person name="Morgan M.S."/>
            <person name="Arlian L.G."/>
        </authorList>
    </citation>
    <scope>NUCLEOTIDE SEQUENCE [LARGE SCALE GENOMIC DNA]</scope>
    <source>
        <strain evidence="6">Arlian Lab</strain>
    </source>
</reference>
<dbReference type="InterPro" id="IPR040057">
    <property type="entry name" value="Spe-39"/>
</dbReference>
<dbReference type="Proteomes" id="UP000616769">
    <property type="component" value="Unassembled WGS sequence"/>
</dbReference>
<sequence length="393" mass="46641">CEIDCDIDRKIEEYIELVLNDCKGSSDQNLKTLSSKQAVEQIFIGAQNINLSVFKSKDQKLELLDYATLTGDKYTLTKVIIFLEQTLKSTIFFYELFRRPIASNHYLSHLRSTEKFDQYLNFLNRMGHYEDAAFFIYIRALKSTQDKIKMLRKSLINFSSGSPELTQWQSYLNEQIILLEKQFPIETDDQRRAQEAIKQSDSMEKNSLDQSDFETDQLFLIYPRPCILDFSLMETLRYSCLYHYNLPDNHFVSPFHLKKIFNISEKQFLWQALQSLSKTARWTQIDNLFEYKSWLGNRKIRNIIPIGDIVEVLHQNFCPPEMIEKYLDLVDDIEYRLQLAKDFQMLKYAADILIKQRDRKRLIELKSRIKSPTDYVQHYIDNALIVSTIKWKN</sequence>
<dbReference type="GO" id="GO:0006886">
    <property type="term" value="P:intracellular protein transport"/>
    <property type="evidence" value="ECO:0007669"/>
    <property type="project" value="TreeGrafter"/>
</dbReference>